<keyword evidence="9" id="KW-1185">Reference proteome</keyword>
<evidence type="ECO:0000313" key="9">
    <source>
        <dbReference type="Proteomes" id="UP000663870"/>
    </source>
</evidence>
<dbReference type="InterPro" id="IPR013823">
    <property type="entry name" value="Ribosomal_bL12_C"/>
</dbReference>
<feature type="domain" description="Large ribosomal subunit protein bL12 C-terminal" evidence="5">
    <location>
        <begin position="173"/>
        <end position="239"/>
    </location>
</feature>
<evidence type="ECO:0000256" key="4">
    <source>
        <dbReference type="SAM" id="MobiDB-lite"/>
    </source>
</evidence>
<evidence type="ECO:0000259" key="6">
    <source>
        <dbReference type="Pfam" id="PF16320"/>
    </source>
</evidence>
<keyword evidence="3" id="KW-0687">Ribonucleoprotein</keyword>
<dbReference type="Pfam" id="PF00542">
    <property type="entry name" value="Ribosomal_L12"/>
    <property type="match status" value="1"/>
</dbReference>
<comment type="caution">
    <text evidence="8">The sequence shown here is derived from an EMBL/GenBank/DDBJ whole genome shotgun (WGS) entry which is preliminary data.</text>
</comment>
<evidence type="ECO:0000256" key="3">
    <source>
        <dbReference type="ARBA" id="ARBA00023274"/>
    </source>
</evidence>
<evidence type="ECO:0000313" key="8">
    <source>
        <dbReference type="EMBL" id="CAF1177567.1"/>
    </source>
</evidence>
<dbReference type="EMBL" id="CAJNOH010000136">
    <property type="protein sequence ID" value="CAF0898556.1"/>
    <property type="molecule type" value="Genomic_DNA"/>
</dbReference>
<evidence type="ECO:0000313" key="7">
    <source>
        <dbReference type="EMBL" id="CAF0898556.1"/>
    </source>
</evidence>
<name>A0A814URL8_9BILA</name>
<dbReference type="GO" id="GO:0003735">
    <property type="term" value="F:structural constituent of ribosome"/>
    <property type="evidence" value="ECO:0007669"/>
    <property type="project" value="InterPro"/>
</dbReference>
<protein>
    <recommendedName>
        <fullName evidence="10">39S ribosomal protein L12, mitochondrial</fullName>
    </recommendedName>
</protein>
<dbReference type="PANTHER" id="PTHR45987">
    <property type="entry name" value="39S RIBOSOMAL PROTEIN L12"/>
    <property type="match status" value="1"/>
</dbReference>
<dbReference type="Gene3D" id="3.30.1390.10">
    <property type="match status" value="1"/>
</dbReference>
<dbReference type="SUPFAM" id="SSF48300">
    <property type="entry name" value="Ribosomal protein L7/12, oligomerisation (N-terminal) domain"/>
    <property type="match status" value="1"/>
</dbReference>
<dbReference type="AlphaFoldDB" id="A0A814URL8"/>
<dbReference type="InterPro" id="IPR036235">
    <property type="entry name" value="Ribosomal_bL12_oligo_N_sf"/>
</dbReference>
<dbReference type="GO" id="GO:0006412">
    <property type="term" value="P:translation"/>
    <property type="evidence" value="ECO:0007669"/>
    <property type="project" value="InterPro"/>
</dbReference>
<organism evidence="8 9">
    <name type="scientific">Rotaria sordida</name>
    <dbReference type="NCBI Taxonomy" id="392033"/>
    <lineage>
        <taxon>Eukaryota</taxon>
        <taxon>Metazoa</taxon>
        <taxon>Spiralia</taxon>
        <taxon>Gnathifera</taxon>
        <taxon>Rotifera</taxon>
        <taxon>Eurotatoria</taxon>
        <taxon>Bdelloidea</taxon>
        <taxon>Philodinida</taxon>
        <taxon>Philodinidae</taxon>
        <taxon>Rotaria</taxon>
    </lineage>
</organism>
<dbReference type="InterPro" id="IPR000206">
    <property type="entry name" value="Ribosomal_bL12"/>
</dbReference>
<sequence length="241" mass="26383">MYSRFVFRSIQGSTPSLIFNRFLSLTQVQLSAATKLKEIPSAATKSEKSTANTEKPADNKEKPAANMEKLSTPPPMKTSNVSSEDKKPIPPPTSSINDPNKTYSEKIHRLVDEISKLSLVDVMDLNELLKKTLKIQDVPIMASGGVSSAPPPTAAKKEEDEEEAARPTAQSVFKIRLIKFDETKKVPVIKQVKDVVENINLVQAKKLVESIPQVLRDNLSKADAETMKAKIEAAGGVCVVE</sequence>
<feature type="region of interest" description="Disordered" evidence="4">
    <location>
        <begin position="144"/>
        <end position="166"/>
    </location>
</feature>
<dbReference type="Pfam" id="PF16320">
    <property type="entry name" value="Ribosomal_L12_N"/>
    <property type="match status" value="1"/>
</dbReference>
<evidence type="ECO:0000259" key="5">
    <source>
        <dbReference type="Pfam" id="PF00542"/>
    </source>
</evidence>
<dbReference type="EMBL" id="CAJNOL010000721">
    <property type="protein sequence ID" value="CAF1177567.1"/>
    <property type="molecule type" value="Genomic_DNA"/>
</dbReference>
<reference evidence="8" key="1">
    <citation type="submission" date="2021-02" db="EMBL/GenBank/DDBJ databases">
        <authorList>
            <person name="Nowell W R."/>
        </authorList>
    </citation>
    <scope>NUCLEOTIDE SEQUENCE</scope>
</reference>
<evidence type="ECO:0000256" key="2">
    <source>
        <dbReference type="ARBA" id="ARBA00022980"/>
    </source>
</evidence>
<dbReference type="InterPro" id="IPR008932">
    <property type="entry name" value="Ribosomal_bL12_oligo"/>
</dbReference>
<proteinExistence type="inferred from homology"/>
<gene>
    <name evidence="8" type="ORF">JXQ802_LOCUS23156</name>
    <name evidence="7" type="ORF">PYM288_LOCUS9404</name>
</gene>
<comment type="similarity">
    <text evidence="1">Belongs to the bacterial ribosomal protein bL12 family.</text>
</comment>
<dbReference type="GO" id="GO:0003729">
    <property type="term" value="F:mRNA binding"/>
    <property type="evidence" value="ECO:0007669"/>
    <property type="project" value="TreeGrafter"/>
</dbReference>
<dbReference type="GO" id="GO:0005762">
    <property type="term" value="C:mitochondrial large ribosomal subunit"/>
    <property type="evidence" value="ECO:0007669"/>
    <property type="project" value="TreeGrafter"/>
</dbReference>
<accession>A0A814URL8</accession>
<feature type="domain" description="Large ribosomal subunit protein bL12 oligomerization" evidence="6">
    <location>
        <begin position="106"/>
        <end position="154"/>
    </location>
</feature>
<keyword evidence="2" id="KW-0689">Ribosomal protein</keyword>
<evidence type="ECO:0008006" key="10">
    <source>
        <dbReference type="Google" id="ProtNLM"/>
    </source>
</evidence>
<evidence type="ECO:0000256" key="1">
    <source>
        <dbReference type="ARBA" id="ARBA00007197"/>
    </source>
</evidence>
<dbReference type="Proteomes" id="UP000663870">
    <property type="component" value="Unassembled WGS sequence"/>
</dbReference>
<dbReference type="Proteomes" id="UP000663854">
    <property type="component" value="Unassembled WGS sequence"/>
</dbReference>
<dbReference type="InterPro" id="IPR014719">
    <property type="entry name" value="Ribosomal_bL12_C/ClpS-like"/>
</dbReference>
<feature type="region of interest" description="Disordered" evidence="4">
    <location>
        <begin position="38"/>
        <end position="101"/>
    </location>
</feature>
<dbReference type="PANTHER" id="PTHR45987:SF4">
    <property type="entry name" value="LARGE RIBOSOMAL SUBUNIT PROTEIN BL12M"/>
    <property type="match status" value="1"/>
</dbReference>
<dbReference type="SUPFAM" id="SSF54736">
    <property type="entry name" value="ClpS-like"/>
    <property type="match status" value="1"/>
</dbReference>